<name>A0A1G2DEK9_9BACT</name>
<comment type="caution">
    <text evidence="2">The sequence shown here is derived from an EMBL/GenBank/DDBJ whole genome shotgun (WGS) entry which is preliminary data.</text>
</comment>
<reference evidence="2 3" key="1">
    <citation type="journal article" date="2016" name="Nat. Commun.">
        <title>Thousands of microbial genomes shed light on interconnected biogeochemical processes in an aquifer system.</title>
        <authorList>
            <person name="Anantharaman K."/>
            <person name="Brown C.T."/>
            <person name="Hug L.A."/>
            <person name="Sharon I."/>
            <person name="Castelle C.J."/>
            <person name="Probst A.J."/>
            <person name="Thomas B.C."/>
            <person name="Singh A."/>
            <person name="Wilkins M.J."/>
            <person name="Karaoz U."/>
            <person name="Brodie E.L."/>
            <person name="Williams K.H."/>
            <person name="Hubbard S.S."/>
            <person name="Banfield J.F."/>
        </authorList>
    </citation>
    <scope>NUCLEOTIDE SEQUENCE [LARGE SCALE GENOMIC DNA]</scope>
</reference>
<sequence>MHTGVFKFLALIFFLFSPFASHAQDRSGAVASTETACVSAGQTAAITYAIREFQGRVQDGVARTVAWNDLMCMDQEWMMNVVLTFADAYSAKAWYGVFHIHFLPNGTFKSAASINDVPWTPMADPDDW</sequence>
<protein>
    <submittedName>
        <fullName evidence="2">Uncharacterized protein</fullName>
    </submittedName>
</protein>
<proteinExistence type="predicted"/>
<dbReference type="AlphaFoldDB" id="A0A1G2DEK9"/>
<dbReference type="EMBL" id="MHLO01000024">
    <property type="protein sequence ID" value="OGZ12077.1"/>
    <property type="molecule type" value="Genomic_DNA"/>
</dbReference>
<evidence type="ECO:0000313" key="2">
    <source>
        <dbReference type="EMBL" id="OGZ12077.1"/>
    </source>
</evidence>
<keyword evidence="1" id="KW-0732">Signal</keyword>
<accession>A0A1G2DEK9</accession>
<evidence type="ECO:0000313" key="3">
    <source>
        <dbReference type="Proteomes" id="UP000178636"/>
    </source>
</evidence>
<dbReference type="Proteomes" id="UP000178636">
    <property type="component" value="Unassembled WGS sequence"/>
</dbReference>
<feature type="chain" id="PRO_5009582543" evidence="1">
    <location>
        <begin position="24"/>
        <end position="128"/>
    </location>
</feature>
<gene>
    <name evidence="2" type="ORF">A3C93_03165</name>
</gene>
<organism evidence="2 3">
    <name type="scientific">Candidatus Lloydbacteria bacterium RIFCSPHIGHO2_02_FULL_54_17</name>
    <dbReference type="NCBI Taxonomy" id="1798664"/>
    <lineage>
        <taxon>Bacteria</taxon>
        <taxon>Candidatus Lloydiibacteriota</taxon>
    </lineage>
</organism>
<evidence type="ECO:0000256" key="1">
    <source>
        <dbReference type="SAM" id="SignalP"/>
    </source>
</evidence>
<feature type="signal peptide" evidence="1">
    <location>
        <begin position="1"/>
        <end position="23"/>
    </location>
</feature>